<gene>
    <name evidence="1" type="ORF">FHS82_002311</name>
</gene>
<dbReference type="RefSeq" id="WP_166952776.1">
    <property type="nucleotide sequence ID" value="NZ_JAASQI010000005.1"/>
</dbReference>
<dbReference type="Proteomes" id="UP001429580">
    <property type="component" value="Unassembled WGS sequence"/>
</dbReference>
<evidence type="ECO:0008006" key="3">
    <source>
        <dbReference type="Google" id="ProtNLM"/>
    </source>
</evidence>
<dbReference type="EMBL" id="JAASQI010000005">
    <property type="protein sequence ID" value="NIJ58463.1"/>
    <property type="molecule type" value="Genomic_DNA"/>
</dbReference>
<evidence type="ECO:0000313" key="2">
    <source>
        <dbReference type="Proteomes" id="UP001429580"/>
    </source>
</evidence>
<reference evidence="1 2" key="1">
    <citation type="submission" date="2020-03" db="EMBL/GenBank/DDBJ databases">
        <title>Genomic Encyclopedia of Type Strains, Phase IV (KMG-IV): sequencing the most valuable type-strain genomes for metagenomic binning, comparative biology and taxonomic classification.</title>
        <authorList>
            <person name="Goeker M."/>
        </authorList>
    </citation>
    <scope>NUCLEOTIDE SEQUENCE [LARGE SCALE GENOMIC DNA]</scope>
    <source>
        <strain evidence="1 2">DSM 103870</strain>
    </source>
</reference>
<comment type="caution">
    <text evidence="1">The sequence shown here is derived from an EMBL/GenBank/DDBJ whole genome shotgun (WGS) entry which is preliminary data.</text>
</comment>
<keyword evidence="2" id="KW-1185">Reference proteome</keyword>
<name>A0ABX0UZY0_9HYPH</name>
<sequence>MKFTELRPPITTPDGLLQVPLAHSERTALIAPNDYRRVLEAGYSPNWMQHPDGTIKTWKSGRKSGTRTSIARVIMGVAETVTGIATQNRALIIKHRNGDKTDLRRENLTVTTRNAKMTAWGRDDRRGREAQP</sequence>
<organism evidence="1 2">
    <name type="scientific">Pseudochelatococcus lubricantis</name>
    <dbReference type="NCBI Taxonomy" id="1538102"/>
    <lineage>
        <taxon>Bacteria</taxon>
        <taxon>Pseudomonadati</taxon>
        <taxon>Pseudomonadota</taxon>
        <taxon>Alphaproteobacteria</taxon>
        <taxon>Hyphomicrobiales</taxon>
        <taxon>Chelatococcaceae</taxon>
        <taxon>Pseudochelatococcus</taxon>
    </lineage>
</organism>
<proteinExistence type="predicted"/>
<accession>A0ABX0UZY0</accession>
<protein>
    <recommendedName>
        <fullName evidence="3">HNH endonuclease</fullName>
    </recommendedName>
</protein>
<evidence type="ECO:0000313" key="1">
    <source>
        <dbReference type="EMBL" id="NIJ58463.1"/>
    </source>
</evidence>